<sequence>MDGTIKPRLTLIRRFAEFTGEFLAVARRGCRGVHRSGASAAWTGPGIPAVLQKQVECSCVGTQQGSVLSVAVRRVAARPMEELPMTISWFQLSGGSYHEESGPVFSGAAEDRLWEAFPQLEADVLSGLDGARWLLQGGYERVSVGLQFRTEKKGRQRRAVAEIGRLITVDYSIVWPELENATVENIRNHVKPFVMDALELVGEKKKLGHVPRLGEGRDLTAAPLKPLIEDPTPYADEPGDSFVITRELPPGLNPSEEAAVLKRYEEDLDRILSKHARSNIIELETTASTARWVVPASRSTD</sequence>
<proteinExistence type="predicted"/>
<evidence type="ECO:0000313" key="2">
    <source>
        <dbReference type="Proteomes" id="UP000555407"/>
    </source>
</evidence>
<dbReference type="AlphaFoldDB" id="A0A7X5VE55"/>
<dbReference type="Proteomes" id="UP000555407">
    <property type="component" value="Unassembled WGS sequence"/>
</dbReference>
<protein>
    <submittedName>
        <fullName evidence="1">Uncharacterized protein</fullName>
    </submittedName>
</protein>
<accession>A0A7X5VE55</accession>
<name>A0A7X5VE55_9ACTN</name>
<dbReference type="RefSeq" id="WP_167211598.1">
    <property type="nucleotide sequence ID" value="NZ_JAASRO010000001.1"/>
</dbReference>
<comment type="caution">
    <text evidence="1">The sequence shown here is derived from an EMBL/GenBank/DDBJ whole genome shotgun (WGS) entry which is preliminary data.</text>
</comment>
<reference evidence="1 2" key="1">
    <citation type="submission" date="2020-03" db="EMBL/GenBank/DDBJ databases">
        <title>Sequencing the genomes of 1000 actinobacteria strains.</title>
        <authorList>
            <person name="Klenk H.-P."/>
        </authorList>
    </citation>
    <scope>NUCLEOTIDE SEQUENCE [LARGE SCALE GENOMIC DNA]</scope>
    <source>
        <strain evidence="1 2">DSM 45490</strain>
    </source>
</reference>
<gene>
    <name evidence="1" type="ORF">BJY22_005297</name>
</gene>
<keyword evidence="2" id="KW-1185">Reference proteome</keyword>
<dbReference type="EMBL" id="JAASRO010000001">
    <property type="protein sequence ID" value="NIK59580.1"/>
    <property type="molecule type" value="Genomic_DNA"/>
</dbReference>
<organism evidence="1 2">
    <name type="scientific">Kribbella shirazensis</name>
    <dbReference type="NCBI Taxonomy" id="1105143"/>
    <lineage>
        <taxon>Bacteria</taxon>
        <taxon>Bacillati</taxon>
        <taxon>Actinomycetota</taxon>
        <taxon>Actinomycetes</taxon>
        <taxon>Propionibacteriales</taxon>
        <taxon>Kribbellaceae</taxon>
        <taxon>Kribbella</taxon>
    </lineage>
</organism>
<evidence type="ECO:0000313" key="1">
    <source>
        <dbReference type="EMBL" id="NIK59580.1"/>
    </source>
</evidence>